<dbReference type="InterPro" id="IPR017495">
    <property type="entry name" value="PuhC"/>
</dbReference>
<dbReference type="RefSeq" id="WP_316781872.1">
    <property type="nucleotide sequence ID" value="NZ_JASMWN010000027.1"/>
</dbReference>
<reference evidence="3" key="1">
    <citation type="submission" date="2023-05" db="EMBL/GenBank/DDBJ databases">
        <title>Sedimentitalea sp. nov. JM2-8.</title>
        <authorList>
            <person name="Huang J."/>
        </authorList>
    </citation>
    <scope>NUCLEOTIDE SEQUENCE [LARGE SCALE GENOMIC DNA]</scope>
    <source>
        <strain evidence="3">KHS03</strain>
    </source>
</reference>
<organism evidence="2 3">
    <name type="scientific">Sedimentitalea todarodis</name>
    <dbReference type="NCBI Taxonomy" id="1631240"/>
    <lineage>
        <taxon>Bacteria</taxon>
        <taxon>Pseudomonadati</taxon>
        <taxon>Pseudomonadota</taxon>
        <taxon>Alphaproteobacteria</taxon>
        <taxon>Rhodobacterales</taxon>
        <taxon>Paracoccaceae</taxon>
        <taxon>Sedimentitalea</taxon>
    </lineage>
</organism>
<dbReference type="Proteomes" id="UP001255416">
    <property type="component" value="Unassembled WGS sequence"/>
</dbReference>
<evidence type="ECO:0000313" key="2">
    <source>
        <dbReference type="EMBL" id="MDU9006645.1"/>
    </source>
</evidence>
<comment type="caution">
    <text evidence="2">The sequence shown here is derived from an EMBL/GenBank/DDBJ whole genome shotgun (WGS) entry which is preliminary data.</text>
</comment>
<sequence>MVQIDTHAPPHVSERDMIPRNLLRAMLALVLICFTIVTVARITGYPLIATPPEGKIVASRVVLLTVDTSGAATVHDADGTLIADLSPEEGGFISGVGRVIERERLKNRLPLEGPVTLIWQDTGRISIQDPSTGWSADLMGFGTGNAMAFARLLAQ</sequence>
<feature type="transmembrane region" description="Helical" evidence="1">
    <location>
        <begin position="21"/>
        <end position="42"/>
    </location>
</feature>
<protein>
    <submittedName>
        <fullName evidence="2">Photosynthetic complex assembly protein PuhC</fullName>
    </submittedName>
</protein>
<proteinExistence type="predicted"/>
<evidence type="ECO:0000256" key="1">
    <source>
        <dbReference type="SAM" id="Phobius"/>
    </source>
</evidence>
<keyword evidence="3" id="KW-1185">Reference proteome</keyword>
<name>A0ABU3VKH7_9RHOB</name>
<keyword evidence="1" id="KW-1133">Transmembrane helix</keyword>
<dbReference type="NCBIfam" id="TIGR03054">
    <property type="entry name" value="photo_alph_chp1"/>
    <property type="match status" value="1"/>
</dbReference>
<dbReference type="EMBL" id="JASMWN010000027">
    <property type="protein sequence ID" value="MDU9006645.1"/>
    <property type="molecule type" value="Genomic_DNA"/>
</dbReference>
<accession>A0ABU3VKH7</accession>
<keyword evidence="1" id="KW-0812">Transmembrane</keyword>
<keyword evidence="1" id="KW-0472">Membrane</keyword>
<evidence type="ECO:0000313" key="3">
    <source>
        <dbReference type="Proteomes" id="UP001255416"/>
    </source>
</evidence>
<gene>
    <name evidence="2" type="primary">puhC</name>
    <name evidence="2" type="ORF">QO231_22665</name>
</gene>